<dbReference type="PANTHER" id="PTHR33990">
    <property type="entry name" value="PROTEIN YJDN-RELATED"/>
    <property type="match status" value="1"/>
</dbReference>
<dbReference type="InterPro" id="IPR029068">
    <property type="entry name" value="Glyas_Bleomycin-R_OHBP_Dase"/>
</dbReference>
<dbReference type="Proteomes" id="UP000291117">
    <property type="component" value="Unassembled WGS sequence"/>
</dbReference>
<dbReference type="EMBL" id="SJSM01000004">
    <property type="protein sequence ID" value="TCC96910.1"/>
    <property type="molecule type" value="Genomic_DNA"/>
</dbReference>
<name>A0A4R0N9R3_9SPHI</name>
<dbReference type="OrthoDB" id="9806473at2"/>
<sequence length="280" mass="31417">MKNSIYPCLTIRGKIVEAADFYIQTFGEGKINQTSSFVIQIELSGEKFMLLNDGPSTNPNPAISFMVICESAEETEKYWNKLIEGGSILMPLDSYDWSPKYGWVQDKYGVSWQLYTGDKADTPQKFCPTLMFTGDKAGQAENAVNYYTQLFPNSSIQGIMKYAEGDKESVDFVKHAQFKINDFVAMAMDSSAEHGFSFNDAISLVVECETQDEIDNYWDLLTANGGYEVACGWLTDKYGVSWQIVPKSLGKLVTDPARTQNVMKVMMQMKKLVIADLENA</sequence>
<evidence type="ECO:0000259" key="1">
    <source>
        <dbReference type="Pfam" id="PF06983"/>
    </source>
</evidence>
<protein>
    <submittedName>
        <fullName evidence="2">VOC family protein</fullName>
    </submittedName>
</protein>
<dbReference type="RefSeq" id="WP_131608322.1">
    <property type="nucleotide sequence ID" value="NZ_SJSM01000004.1"/>
</dbReference>
<dbReference type="Gene3D" id="3.10.180.10">
    <property type="entry name" value="2,3-Dihydroxybiphenyl 1,2-Dioxygenase, domain 1"/>
    <property type="match status" value="2"/>
</dbReference>
<feature type="domain" description="PhnB-like" evidence="1">
    <location>
        <begin position="4"/>
        <end position="114"/>
    </location>
</feature>
<comment type="caution">
    <text evidence="2">The sequence shown here is derived from an EMBL/GenBank/DDBJ whole genome shotgun (WGS) entry which is preliminary data.</text>
</comment>
<feature type="domain" description="PhnB-like" evidence="1">
    <location>
        <begin position="124"/>
        <end position="245"/>
    </location>
</feature>
<accession>A0A4R0N9R3</accession>
<dbReference type="InterPro" id="IPR028973">
    <property type="entry name" value="PhnB-like"/>
</dbReference>
<evidence type="ECO:0000313" key="2">
    <source>
        <dbReference type="EMBL" id="TCC96910.1"/>
    </source>
</evidence>
<reference evidence="2 3" key="1">
    <citation type="submission" date="2019-02" db="EMBL/GenBank/DDBJ databases">
        <title>Pedobacter sp. RP-3-8 sp. nov., isolated from Arctic soil.</title>
        <authorList>
            <person name="Dahal R.H."/>
        </authorList>
    </citation>
    <scope>NUCLEOTIDE SEQUENCE [LARGE SCALE GENOMIC DNA]</scope>
    <source>
        <strain evidence="2 3">RP-3-8</strain>
    </source>
</reference>
<organism evidence="2 3">
    <name type="scientific">Pedobacter hiemivivus</name>
    <dbReference type="NCBI Taxonomy" id="2530454"/>
    <lineage>
        <taxon>Bacteria</taxon>
        <taxon>Pseudomonadati</taxon>
        <taxon>Bacteroidota</taxon>
        <taxon>Sphingobacteriia</taxon>
        <taxon>Sphingobacteriales</taxon>
        <taxon>Sphingobacteriaceae</taxon>
        <taxon>Pedobacter</taxon>
    </lineage>
</organism>
<proteinExistence type="predicted"/>
<dbReference type="SUPFAM" id="SSF54593">
    <property type="entry name" value="Glyoxalase/Bleomycin resistance protein/Dihydroxybiphenyl dioxygenase"/>
    <property type="match status" value="2"/>
</dbReference>
<dbReference type="CDD" id="cd06588">
    <property type="entry name" value="PhnB_like"/>
    <property type="match status" value="2"/>
</dbReference>
<keyword evidence="3" id="KW-1185">Reference proteome</keyword>
<dbReference type="AlphaFoldDB" id="A0A4R0N9R3"/>
<evidence type="ECO:0000313" key="3">
    <source>
        <dbReference type="Proteomes" id="UP000291117"/>
    </source>
</evidence>
<dbReference type="Pfam" id="PF06983">
    <property type="entry name" value="3-dmu-9_3-mt"/>
    <property type="match status" value="2"/>
</dbReference>
<gene>
    <name evidence="2" type="ORF">EZ444_08560</name>
</gene>